<dbReference type="RefSeq" id="WP_015527589.1">
    <property type="nucleotide sequence ID" value="NC_021015.1"/>
</dbReference>
<accession>D4M124</accession>
<gene>
    <name evidence="1" type="ORF">RTO_01420</name>
</gene>
<dbReference type="AlphaFoldDB" id="D4M124"/>
<evidence type="ECO:0000313" key="1">
    <source>
        <dbReference type="EMBL" id="CBL24936.1"/>
    </source>
</evidence>
<sequence length="184" mass="21573">MSVFKKYDYWSILESLDTMTEYDYNGNVNDSIYYDFYQEQITELCVIAADMYNELDGIKSKLWYEMPEKHIEFCDEDTCTQTAIAWWNTAACMLSDIDMGTLLENENIYAANEEYEKMKRIRALERLTKKQYITLNTLVIGFITRWLELVSAFDVISSCIRELEYHQSAVQNKSGVNLPDAAYL</sequence>
<reference evidence="1 2" key="1">
    <citation type="submission" date="2010-03" db="EMBL/GenBank/DDBJ databases">
        <title>The genome sequence of Ruminococcus torques L2-14.</title>
        <authorList>
            <consortium name="metaHIT consortium -- http://www.metahit.eu/"/>
            <person name="Pajon A."/>
            <person name="Turner K."/>
            <person name="Parkhill J."/>
            <person name="Duncan S."/>
            <person name="Flint H."/>
        </authorList>
    </citation>
    <scope>NUCLEOTIDE SEQUENCE [LARGE SCALE GENOMIC DNA]</scope>
    <source>
        <strain evidence="1 2">L2-14</strain>
    </source>
</reference>
<dbReference type="KEGG" id="rto:RTO_01420"/>
<evidence type="ECO:0000313" key="2">
    <source>
        <dbReference type="Proteomes" id="UP000008956"/>
    </source>
</evidence>
<proteinExistence type="predicted"/>
<dbReference type="HOGENOM" id="CLU_1467191_0_0_9"/>
<dbReference type="PATRIC" id="fig|657313.3.peg.987"/>
<protein>
    <submittedName>
        <fullName evidence="1">Uncharacterized protein</fullName>
    </submittedName>
</protein>
<reference evidence="1 2" key="2">
    <citation type="submission" date="2010-03" db="EMBL/GenBank/DDBJ databases">
        <authorList>
            <person name="Pajon A."/>
        </authorList>
    </citation>
    <scope>NUCLEOTIDE SEQUENCE [LARGE SCALE GENOMIC DNA]</scope>
    <source>
        <strain evidence="1 2">L2-14</strain>
    </source>
</reference>
<name>D4M124_9FIRM</name>
<dbReference type="Proteomes" id="UP000008956">
    <property type="component" value="Chromosome"/>
</dbReference>
<dbReference type="EMBL" id="FP929055">
    <property type="protein sequence ID" value="CBL24936.1"/>
    <property type="molecule type" value="Genomic_DNA"/>
</dbReference>
<organism evidence="1 2">
    <name type="scientific">[Ruminococcus] torques L2-14</name>
    <dbReference type="NCBI Taxonomy" id="657313"/>
    <lineage>
        <taxon>Bacteria</taxon>
        <taxon>Bacillati</taxon>
        <taxon>Bacillota</taxon>
        <taxon>Clostridia</taxon>
        <taxon>Lachnospirales</taxon>
        <taxon>Lachnospiraceae</taxon>
        <taxon>Mediterraneibacter</taxon>
    </lineage>
</organism>